<dbReference type="PIRSF" id="PIRSF000126">
    <property type="entry name" value="11-beta-HSD1"/>
    <property type="match status" value="1"/>
</dbReference>
<evidence type="ECO:0000313" key="5">
    <source>
        <dbReference type="Proteomes" id="UP001208017"/>
    </source>
</evidence>
<dbReference type="PANTHER" id="PTHR44196:SF2">
    <property type="entry name" value="SHORT-CHAIN DEHYDROGENASE-RELATED"/>
    <property type="match status" value="1"/>
</dbReference>
<dbReference type="Gene3D" id="3.40.50.720">
    <property type="entry name" value="NAD(P)-binding Rossmann-like Domain"/>
    <property type="match status" value="1"/>
</dbReference>
<dbReference type="Proteomes" id="UP001208017">
    <property type="component" value="Unassembled WGS sequence"/>
</dbReference>
<keyword evidence="2" id="KW-0560">Oxidoreductase</keyword>
<evidence type="ECO:0000313" key="4">
    <source>
        <dbReference type="EMBL" id="MCX7569619.1"/>
    </source>
</evidence>
<keyword evidence="5" id="KW-1185">Reference proteome</keyword>
<accession>A0ABT3WY70</accession>
<evidence type="ECO:0000256" key="3">
    <source>
        <dbReference type="RuleBase" id="RU000363"/>
    </source>
</evidence>
<gene>
    <name evidence="4" type="ORF">OS242_06555</name>
</gene>
<dbReference type="PANTHER" id="PTHR44196">
    <property type="entry name" value="DEHYDROGENASE/REDUCTASE SDR FAMILY MEMBER 7B"/>
    <property type="match status" value="1"/>
</dbReference>
<dbReference type="RefSeq" id="WP_267150854.1">
    <property type="nucleotide sequence ID" value="NZ_JAPMLT010000002.1"/>
</dbReference>
<sequence length="263" mass="28382">MTPRQTALITGASNGIGLELAKLFARDGHDLVLVARSEDKLRELAADMERTHGISVLVIAKDLSDPAAPAEVYEQVQAAGIRVDVLVNNAGYGSFGLFAETDLDFELNMIRLNIESLTHLSKRYVRDMIAQKSGRILNVASTASFQPGPLMAVYYASKAYVLSFSEALANELTGTGVTVTALCPGATASGFQEMANMQNSKLVQGAIMDAKTVAEIGYRGLLEGRTVVIPGLTNKVMATSTRFMPRKLVTKIVRTIQSERQVK</sequence>
<dbReference type="InterPro" id="IPR036291">
    <property type="entry name" value="NAD(P)-bd_dom_sf"/>
</dbReference>
<name>A0ABT3WY70_9BACL</name>
<protein>
    <submittedName>
        <fullName evidence="4">SDR family oxidoreductase</fullName>
    </submittedName>
</protein>
<dbReference type="Pfam" id="PF00106">
    <property type="entry name" value="adh_short"/>
    <property type="match status" value="1"/>
</dbReference>
<proteinExistence type="inferred from homology"/>
<dbReference type="InterPro" id="IPR002347">
    <property type="entry name" value="SDR_fam"/>
</dbReference>
<evidence type="ECO:0000256" key="2">
    <source>
        <dbReference type="ARBA" id="ARBA00023002"/>
    </source>
</evidence>
<organism evidence="4 5">
    <name type="scientific">Tumebacillus lacus</name>
    <dbReference type="NCBI Taxonomy" id="2995335"/>
    <lineage>
        <taxon>Bacteria</taxon>
        <taxon>Bacillati</taxon>
        <taxon>Bacillota</taxon>
        <taxon>Bacilli</taxon>
        <taxon>Bacillales</taxon>
        <taxon>Alicyclobacillaceae</taxon>
        <taxon>Tumebacillus</taxon>
    </lineage>
</organism>
<evidence type="ECO:0000256" key="1">
    <source>
        <dbReference type="ARBA" id="ARBA00006484"/>
    </source>
</evidence>
<comment type="caution">
    <text evidence="4">The sequence shown here is derived from an EMBL/GenBank/DDBJ whole genome shotgun (WGS) entry which is preliminary data.</text>
</comment>
<comment type="similarity">
    <text evidence="1 3">Belongs to the short-chain dehydrogenases/reductases (SDR) family.</text>
</comment>
<dbReference type="EMBL" id="JAPMLT010000002">
    <property type="protein sequence ID" value="MCX7569619.1"/>
    <property type="molecule type" value="Genomic_DNA"/>
</dbReference>
<dbReference type="PRINTS" id="PR00080">
    <property type="entry name" value="SDRFAMILY"/>
</dbReference>
<dbReference type="SUPFAM" id="SSF51735">
    <property type="entry name" value="NAD(P)-binding Rossmann-fold domains"/>
    <property type="match status" value="1"/>
</dbReference>
<reference evidence="4 5" key="1">
    <citation type="submission" date="2022-11" db="EMBL/GenBank/DDBJ databases">
        <title>Study of microbial diversity in lake waters.</title>
        <authorList>
            <person name="Zhang J."/>
        </authorList>
    </citation>
    <scope>NUCLEOTIDE SEQUENCE [LARGE SCALE GENOMIC DNA]</scope>
    <source>
        <strain evidence="4 5">DT12</strain>
    </source>
</reference>
<dbReference type="PRINTS" id="PR00081">
    <property type="entry name" value="GDHRDH"/>
</dbReference>
<dbReference type="CDD" id="cd05233">
    <property type="entry name" value="SDR_c"/>
    <property type="match status" value="1"/>
</dbReference>